<reference evidence="10 11" key="1">
    <citation type="journal article" date="2013" name="Mar. Genomics">
        <title>Expression of sulfatases in Rhodopirellula baltica and the diversity of sulfatases in the genus Rhodopirellula.</title>
        <authorList>
            <person name="Wegner C.E."/>
            <person name="Richter-Heitmann T."/>
            <person name="Klindworth A."/>
            <person name="Klockow C."/>
            <person name="Richter M."/>
            <person name="Achstetter T."/>
            <person name="Glockner F.O."/>
            <person name="Harder J."/>
        </authorList>
    </citation>
    <scope>NUCLEOTIDE SEQUENCE [LARGE SCALE GENOMIC DNA]</scope>
    <source>
        <strain evidence="10 11">SM1</strain>
    </source>
</reference>
<proteinExistence type="inferred from homology"/>
<dbReference type="NCBIfam" id="NF008623">
    <property type="entry name" value="PRK11609.1"/>
    <property type="match status" value="1"/>
</dbReference>
<dbReference type="Proteomes" id="UP000011991">
    <property type="component" value="Unassembled WGS sequence"/>
</dbReference>
<dbReference type="PANTHER" id="PTHR11080">
    <property type="entry name" value="PYRAZINAMIDASE/NICOTINAMIDASE"/>
    <property type="match status" value="1"/>
</dbReference>
<comment type="pathway">
    <text evidence="5">Cofactor biosynthesis; nicotinate biosynthesis; nicotinate from nicotinamide: step 1/1.</text>
</comment>
<keyword evidence="4" id="KW-0378">Hydrolase</keyword>
<dbReference type="Gene3D" id="3.40.50.850">
    <property type="entry name" value="Isochorismatase-like"/>
    <property type="match status" value="1"/>
</dbReference>
<keyword evidence="11" id="KW-1185">Reference proteome</keyword>
<evidence type="ECO:0000256" key="8">
    <source>
        <dbReference type="ARBA" id="ARBA00072277"/>
    </source>
</evidence>
<feature type="domain" description="Isochorismatase-like" evidence="9">
    <location>
        <begin position="2"/>
        <end position="198"/>
    </location>
</feature>
<dbReference type="EC" id="3.5.1.19" evidence="6"/>
<dbReference type="CDD" id="cd01011">
    <property type="entry name" value="nicotinamidase"/>
    <property type="match status" value="1"/>
</dbReference>
<dbReference type="SUPFAM" id="SSF52499">
    <property type="entry name" value="Isochorismatase-like hydrolases"/>
    <property type="match status" value="1"/>
</dbReference>
<evidence type="ECO:0000256" key="6">
    <source>
        <dbReference type="ARBA" id="ARBA00039017"/>
    </source>
</evidence>
<keyword evidence="2" id="KW-0662">Pyridine nucleotide biosynthesis</keyword>
<dbReference type="InterPro" id="IPR052347">
    <property type="entry name" value="Isochorismatase_Nicotinamidase"/>
</dbReference>
<evidence type="ECO:0000256" key="5">
    <source>
        <dbReference type="ARBA" id="ARBA00037900"/>
    </source>
</evidence>
<accession>M5RPH3</accession>
<dbReference type="PANTHER" id="PTHR11080:SF2">
    <property type="entry name" value="LD05707P"/>
    <property type="match status" value="1"/>
</dbReference>
<evidence type="ECO:0000256" key="1">
    <source>
        <dbReference type="ARBA" id="ARBA00006336"/>
    </source>
</evidence>
<dbReference type="FunFam" id="3.40.50.850:FF:000006">
    <property type="entry name" value="Bifunctional pyrazinamidase/nicotinamidase"/>
    <property type="match status" value="1"/>
</dbReference>
<comment type="similarity">
    <text evidence="1">Belongs to the isochorismatase family.</text>
</comment>
<sequence>MILVDIQNDFLPGGALAVANSNEVIPVANRCVPEFDNVIVTQDWHPPNHSSFASNHPGHHVGDVVKVGDVDQMLWPDHCVQLCEGAAFADALEIRCDVAIFRKGTDPAMDSYSGFFDNGHKHATGLHEYLRQHQITRLFIMGLATDYCVKYTALDAVMLNFETSVLIDGCRSVSQSPEDVKDAIDQMQAAGVQIIHSDEIFS</sequence>
<dbReference type="AlphaFoldDB" id="M5RPH3"/>
<dbReference type="PATRIC" id="fig|1265738.3.peg.1813"/>
<evidence type="ECO:0000259" key="9">
    <source>
        <dbReference type="Pfam" id="PF00857"/>
    </source>
</evidence>
<evidence type="ECO:0000313" key="11">
    <source>
        <dbReference type="Proteomes" id="UP000011991"/>
    </source>
</evidence>
<dbReference type="InterPro" id="IPR036380">
    <property type="entry name" value="Isochorismatase-like_sf"/>
</dbReference>
<keyword evidence="3" id="KW-0479">Metal-binding</keyword>
<organism evidence="10 11">
    <name type="scientific">Rhodopirellula maiorica SM1</name>
    <dbReference type="NCBI Taxonomy" id="1265738"/>
    <lineage>
        <taxon>Bacteria</taxon>
        <taxon>Pseudomonadati</taxon>
        <taxon>Planctomycetota</taxon>
        <taxon>Planctomycetia</taxon>
        <taxon>Pirellulales</taxon>
        <taxon>Pirellulaceae</taxon>
        <taxon>Novipirellula</taxon>
    </lineage>
</organism>
<evidence type="ECO:0000256" key="3">
    <source>
        <dbReference type="ARBA" id="ARBA00022723"/>
    </source>
</evidence>
<comment type="caution">
    <text evidence="10">The sequence shown here is derived from an EMBL/GenBank/DDBJ whole genome shotgun (WGS) entry which is preliminary data.</text>
</comment>
<evidence type="ECO:0000256" key="7">
    <source>
        <dbReference type="ARBA" id="ARBA00043224"/>
    </source>
</evidence>
<evidence type="ECO:0000256" key="2">
    <source>
        <dbReference type="ARBA" id="ARBA00022642"/>
    </source>
</evidence>
<dbReference type="GO" id="GO:0046872">
    <property type="term" value="F:metal ion binding"/>
    <property type="evidence" value="ECO:0007669"/>
    <property type="project" value="UniProtKB-KW"/>
</dbReference>
<gene>
    <name evidence="10" type="ORF">RMSM_01822</name>
</gene>
<evidence type="ECO:0000256" key="4">
    <source>
        <dbReference type="ARBA" id="ARBA00022801"/>
    </source>
</evidence>
<protein>
    <recommendedName>
        <fullName evidence="8">Nicotinamidase</fullName>
        <ecNumber evidence="6">3.5.1.19</ecNumber>
    </recommendedName>
    <alternativeName>
        <fullName evidence="7">Nicotinamide deamidase</fullName>
    </alternativeName>
</protein>
<dbReference type="InterPro" id="IPR000868">
    <property type="entry name" value="Isochorismatase-like_dom"/>
</dbReference>
<dbReference type="GO" id="GO:0019363">
    <property type="term" value="P:pyridine nucleotide biosynthetic process"/>
    <property type="evidence" value="ECO:0007669"/>
    <property type="project" value="UniProtKB-KW"/>
</dbReference>
<dbReference type="Pfam" id="PF00857">
    <property type="entry name" value="Isochorismatase"/>
    <property type="match status" value="1"/>
</dbReference>
<dbReference type="GO" id="GO:0008936">
    <property type="term" value="F:nicotinamidase activity"/>
    <property type="evidence" value="ECO:0007669"/>
    <property type="project" value="UniProtKB-EC"/>
</dbReference>
<dbReference type="EMBL" id="ANOG01000266">
    <property type="protein sequence ID" value="EMI21238.1"/>
    <property type="molecule type" value="Genomic_DNA"/>
</dbReference>
<name>M5RPH3_9BACT</name>
<evidence type="ECO:0000313" key="10">
    <source>
        <dbReference type="EMBL" id="EMI21238.1"/>
    </source>
</evidence>